<dbReference type="InterPro" id="IPR032710">
    <property type="entry name" value="NTF2-like_dom_sf"/>
</dbReference>
<reference evidence="2" key="1">
    <citation type="journal article" date="2014" name="Int. J. Syst. Evol. Microbiol.">
        <title>Complete genome sequence of Corynebacterium casei LMG S-19264T (=DSM 44701T), isolated from a smear-ripened cheese.</title>
        <authorList>
            <consortium name="US DOE Joint Genome Institute (JGI-PGF)"/>
            <person name="Walter F."/>
            <person name="Albersmeier A."/>
            <person name="Kalinowski J."/>
            <person name="Ruckert C."/>
        </authorList>
    </citation>
    <scope>NUCLEOTIDE SEQUENCE</scope>
    <source>
        <strain evidence="2">KCTC 23430</strain>
    </source>
</reference>
<dbReference type="Proteomes" id="UP000644693">
    <property type="component" value="Unassembled WGS sequence"/>
</dbReference>
<accession>A0A918XD58</accession>
<dbReference type="Pfam" id="PF12680">
    <property type="entry name" value="SnoaL_2"/>
    <property type="match status" value="1"/>
</dbReference>
<evidence type="ECO:0000313" key="3">
    <source>
        <dbReference type="Proteomes" id="UP000644693"/>
    </source>
</evidence>
<dbReference type="RefSeq" id="WP_189474491.1">
    <property type="nucleotide sequence ID" value="NZ_BMYM01000001.1"/>
</dbReference>
<gene>
    <name evidence="2" type="ORF">GCM10007053_03060</name>
</gene>
<keyword evidence="3" id="KW-1185">Reference proteome</keyword>
<protein>
    <recommendedName>
        <fullName evidence="1">SnoaL-like domain-containing protein</fullName>
    </recommendedName>
</protein>
<sequence length="119" mass="12954">MDNAHMIGVVESYMRAFNEQDMSIIQAMYASDAIVEDPVGSDPYVGYDAIMAFYEGAIANGPSLSLNGQVRCAGNSAAFPFQAKVGDLTINIIDVFEFNDEGKVSHMRAYWGPDNMTQG</sequence>
<proteinExistence type="predicted"/>
<evidence type="ECO:0000259" key="1">
    <source>
        <dbReference type="Pfam" id="PF12680"/>
    </source>
</evidence>
<name>A0A918XD58_9GAMM</name>
<dbReference type="EMBL" id="BMYM01000001">
    <property type="protein sequence ID" value="GHD26301.1"/>
    <property type="molecule type" value="Genomic_DNA"/>
</dbReference>
<feature type="domain" description="SnoaL-like" evidence="1">
    <location>
        <begin position="10"/>
        <end position="106"/>
    </location>
</feature>
<evidence type="ECO:0000313" key="2">
    <source>
        <dbReference type="EMBL" id="GHD26301.1"/>
    </source>
</evidence>
<dbReference type="SUPFAM" id="SSF54427">
    <property type="entry name" value="NTF2-like"/>
    <property type="match status" value="1"/>
</dbReference>
<comment type="caution">
    <text evidence="2">The sequence shown here is derived from an EMBL/GenBank/DDBJ whole genome shotgun (WGS) entry which is preliminary data.</text>
</comment>
<reference evidence="2" key="2">
    <citation type="submission" date="2020-09" db="EMBL/GenBank/DDBJ databases">
        <authorList>
            <person name="Sun Q."/>
            <person name="Kim S."/>
        </authorList>
    </citation>
    <scope>NUCLEOTIDE SEQUENCE</scope>
    <source>
        <strain evidence="2">KCTC 23430</strain>
    </source>
</reference>
<dbReference type="AlphaFoldDB" id="A0A918XD58"/>
<organism evidence="2 3">
    <name type="scientific">Parahalioglobus pacificus</name>
    <dbReference type="NCBI Taxonomy" id="930806"/>
    <lineage>
        <taxon>Bacteria</taxon>
        <taxon>Pseudomonadati</taxon>
        <taxon>Pseudomonadota</taxon>
        <taxon>Gammaproteobacteria</taxon>
        <taxon>Cellvibrionales</taxon>
        <taxon>Halieaceae</taxon>
        <taxon>Parahalioglobus</taxon>
    </lineage>
</organism>
<dbReference type="Gene3D" id="3.10.450.50">
    <property type="match status" value="1"/>
</dbReference>
<dbReference type="InterPro" id="IPR037401">
    <property type="entry name" value="SnoaL-like"/>
</dbReference>